<keyword evidence="5" id="KW-0520">NAD</keyword>
<gene>
    <name evidence="9" type="ORF">OG563_47505</name>
</gene>
<sequence>MGEQDGRVAIITGGGRGQGRSHAVTLAEAGANIVVCDIAAPVATTKYPMATPLELAETVELVEKTGQRCISVQADVRRFEDMRRVADLALEEFGRIDILCANAGIMTLSTMADMDDNTWQTMIDINLTGVANSIRAVLPTMVKQGYGRVVATSSGAGRGGYANLSHYSATKWGVIGLIKSVARETGKLGVNLNVVCPTTVPTPLFMNDACHAVFRPDLDNPTIEDCMDRFVGMHAIPVPWIEAQDVSDAILFLVGPRAKNVTGSVFDISAGLGAGNNA</sequence>
<evidence type="ECO:0000256" key="5">
    <source>
        <dbReference type="ARBA" id="ARBA00023027"/>
    </source>
</evidence>
<dbReference type="PROSITE" id="PS00061">
    <property type="entry name" value="ADH_SHORT"/>
    <property type="match status" value="1"/>
</dbReference>
<evidence type="ECO:0000256" key="1">
    <source>
        <dbReference type="ARBA" id="ARBA00004191"/>
    </source>
</evidence>
<dbReference type="InterPro" id="IPR002347">
    <property type="entry name" value="SDR_fam"/>
</dbReference>
<evidence type="ECO:0000256" key="4">
    <source>
        <dbReference type="ARBA" id="ARBA00023002"/>
    </source>
</evidence>
<comment type="subcellular location">
    <subcellularLocation>
        <location evidence="1">Secreted</location>
        <location evidence="1">Cell wall</location>
    </subcellularLocation>
</comment>
<dbReference type="EMBL" id="CP109441">
    <property type="protein sequence ID" value="WUV46598.1"/>
    <property type="molecule type" value="Genomic_DNA"/>
</dbReference>
<dbReference type="NCBIfam" id="TIGR03971">
    <property type="entry name" value="SDR_subfam_1"/>
    <property type="match status" value="1"/>
</dbReference>
<evidence type="ECO:0000256" key="3">
    <source>
        <dbReference type="ARBA" id="ARBA00022512"/>
    </source>
</evidence>
<evidence type="ECO:0000313" key="10">
    <source>
        <dbReference type="Proteomes" id="UP001432062"/>
    </source>
</evidence>
<keyword evidence="3" id="KW-0964">Secreted</keyword>
<evidence type="ECO:0000256" key="6">
    <source>
        <dbReference type="ARBA" id="ARBA00040781"/>
    </source>
</evidence>
<dbReference type="InterPro" id="IPR036291">
    <property type="entry name" value="NAD(P)-bd_dom_sf"/>
</dbReference>
<dbReference type="Gene3D" id="3.40.50.720">
    <property type="entry name" value="NAD(P)-binding Rossmann-like Domain"/>
    <property type="match status" value="1"/>
</dbReference>
<evidence type="ECO:0000313" key="9">
    <source>
        <dbReference type="EMBL" id="WUV46598.1"/>
    </source>
</evidence>
<dbReference type="CDD" id="cd05233">
    <property type="entry name" value="SDR_c"/>
    <property type="match status" value="1"/>
</dbReference>
<comment type="similarity">
    <text evidence="2 8">Belongs to the short-chain dehydrogenases/reductases (SDR) family.</text>
</comment>
<dbReference type="Proteomes" id="UP001432062">
    <property type="component" value="Chromosome"/>
</dbReference>
<keyword evidence="4" id="KW-0560">Oxidoreductase</keyword>
<dbReference type="RefSeq" id="WP_329410461.1">
    <property type="nucleotide sequence ID" value="NZ_CP109441.1"/>
</dbReference>
<keyword evidence="3" id="KW-0134">Cell wall</keyword>
<dbReference type="PRINTS" id="PR00080">
    <property type="entry name" value="SDRFAMILY"/>
</dbReference>
<organism evidence="9 10">
    <name type="scientific">Nocardia vinacea</name>
    <dbReference type="NCBI Taxonomy" id="96468"/>
    <lineage>
        <taxon>Bacteria</taxon>
        <taxon>Bacillati</taxon>
        <taxon>Actinomycetota</taxon>
        <taxon>Actinomycetes</taxon>
        <taxon>Mycobacteriales</taxon>
        <taxon>Nocardiaceae</taxon>
        <taxon>Nocardia</taxon>
    </lineage>
</organism>
<dbReference type="Pfam" id="PF00106">
    <property type="entry name" value="adh_short"/>
    <property type="match status" value="1"/>
</dbReference>
<dbReference type="PANTHER" id="PTHR42879:SF2">
    <property type="entry name" value="3-OXOACYL-[ACYL-CARRIER-PROTEIN] REDUCTASE FABG"/>
    <property type="match status" value="1"/>
</dbReference>
<dbReference type="SUPFAM" id="SSF51735">
    <property type="entry name" value="NAD(P)-binding Rossmann-fold domains"/>
    <property type="match status" value="1"/>
</dbReference>
<name>A0ABZ1YTV4_9NOCA</name>
<dbReference type="InterPro" id="IPR023985">
    <property type="entry name" value="SDR_subfam_1"/>
</dbReference>
<dbReference type="PANTHER" id="PTHR42879">
    <property type="entry name" value="3-OXOACYL-(ACYL-CARRIER-PROTEIN) REDUCTASE"/>
    <property type="match status" value="1"/>
</dbReference>
<evidence type="ECO:0000256" key="2">
    <source>
        <dbReference type="ARBA" id="ARBA00006484"/>
    </source>
</evidence>
<evidence type="ECO:0000256" key="8">
    <source>
        <dbReference type="RuleBase" id="RU000363"/>
    </source>
</evidence>
<dbReference type="PRINTS" id="PR00081">
    <property type="entry name" value="GDHRDH"/>
</dbReference>
<evidence type="ECO:0000256" key="7">
    <source>
        <dbReference type="ARBA" id="ARBA00047400"/>
    </source>
</evidence>
<reference evidence="9" key="1">
    <citation type="submission" date="2022-10" db="EMBL/GenBank/DDBJ databases">
        <title>The complete genomes of actinobacterial strains from the NBC collection.</title>
        <authorList>
            <person name="Joergensen T.S."/>
            <person name="Alvarez Arevalo M."/>
            <person name="Sterndorff E.B."/>
            <person name="Faurdal D."/>
            <person name="Vuksanovic O."/>
            <person name="Mourched A.-S."/>
            <person name="Charusanti P."/>
            <person name="Shaw S."/>
            <person name="Blin K."/>
            <person name="Weber T."/>
        </authorList>
    </citation>
    <scope>NUCLEOTIDE SEQUENCE</scope>
    <source>
        <strain evidence="9">NBC_01482</strain>
    </source>
</reference>
<protein>
    <recommendedName>
        <fullName evidence="6">3-oxoacyl-[acyl-carrier-protein] reductase MabA</fullName>
    </recommendedName>
</protein>
<accession>A0ABZ1YTV4</accession>
<dbReference type="InterPro" id="IPR020904">
    <property type="entry name" value="Sc_DH/Rdtase_CS"/>
</dbReference>
<proteinExistence type="inferred from homology"/>
<keyword evidence="10" id="KW-1185">Reference proteome</keyword>
<dbReference type="InterPro" id="IPR050259">
    <property type="entry name" value="SDR"/>
</dbReference>
<comment type="catalytic activity">
    <reaction evidence="7">
        <text>a (3R)-hydroxyacyl-[ACP] + NADP(+) = a 3-oxoacyl-[ACP] + NADPH + H(+)</text>
        <dbReference type="Rhea" id="RHEA:17397"/>
        <dbReference type="Rhea" id="RHEA-COMP:9916"/>
        <dbReference type="Rhea" id="RHEA-COMP:9945"/>
        <dbReference type="ChEBI" id="CHEBI:15378"/>
        <dbReference type="ChEBI" id="CHEBI:57783"/>
        <dbReference type="ChEBI" id="CHEBI:58349"/>
        <dbReference type="ChEBI" id="CHEBI:78776"/>
        <dbReference type="ChEBI" id="CHEBI:78827"/>
        <dbReference type="EC" id="1.1.1.100"/>
    </reaction>
    <physiologicalReaction direction="right-to-left" evidence="7">
        <dbReference type="Rhea" id="RHEA:17399"/>
    </physiologicalReaction>
</comment>